<keyword evidence="1" id="KW-0067">ATP-binding</keyword>
<keyword evidence="2" id="KW-1133">Transmembrane helix</keyword>
<dbReference type="SUPFAM" id="SSF56104">
    <property type="entry name" value="SAICAR synthase-like"/>
    <property type="match status" value="1"/>
</dbReference>
<name>A0A0R3U006_RODNA</name>
<keyword evidence="2" id="KW-0812">Transmembrane</keyword>
<feature type="transmembrane region" description="Helical" evidence="2">
    <location>
        <begin position="98"/>
        <end position="117"/>
    </location>
</feature>
<dbReference type="GO" id="GO:0052742">
    <property type="term" value="F:phosphatidylinositol kinase activity"/>
    <property type="evidence" value="ECO:0007669"/>
    <property type="project" value="InterPro"/>
</dbReference>
<dbReference type="STRING" id="102285.A0A0R3U006"/>
<evidence type="ECO:0000256" key="2">
    <source>
        <dbReference type="SAM" id="Phobius"/>
    </source>
</evidence>
<proteinExistence type="predicted"/>
<accession>A0A0R3U006</accession>
<keyword evidence="2" id="KW-0472">Membrane</keyword>
<evidence type="ECO:0000259" key="3">
    <source>
        <dbReference type="PROSITE" id="PS51455"/>
    </source>
</evidence>
<dbReference type="WBParaSite" id="HNAJ_0001345501-mRNA-1">
    <property type="protein sequence ID" value="HNAJ_0001345501-mRNA-1"/>
    <property type="gene ID" value="HNAJ_0001345501"/>
</dbReference>
<evidence type="ECO:0000256" key="1">
    <source>
        <dbReference type="PROSITE-ProRule" id="PRU00781"/>
    </source>
</evidence>
<keyword evidence="1" id="KW-0808">Transferase</keyword>
<dbReference type="PROSITE" id="PS51455">
    <property type="entry name" value="PIPK"/>
    <property type="match status" value="1"/>
</dbReference>
<dbReference type="GO" id="GO:0005524">
    <property type="term" value="F:ATP binding"/>
    <property type="evidence" value="ECO:0007669"/>
    <property type="project" value="UniProtKB-UniRule"/>
</dbReference>
<keyword evidence="1" id="KW-0547">Nucleotide-binding</keyword>
<evidence type="ECO:0000313" key="4">
    <source>
        <dbReference type="WBParaSite" id="HNAJ_0001345501-mRNA-1"/>
    </source>
</evidence>
<sequence>MRKRTAQTYKTVKHGGANADQITTVRPEVYGKRLLDFLPRSSIVYPSPVFLLSISPLLICLPICMLHFLYLPTLEVHNSERHDLDFSIHICCDKAPRYVLSLVNSLPLLPSFYWLYLNVN</sequence>
<organism evidence="4">
    <name type="scientific">Rodentolepis nana</name>
    <name type="common">Dwarf tapeworm</name>
    <name type="synonym">Hymenolepis nana</name>
    <dbReference type="NCBI Taxonomy" id="102285"/>
    <lineage>
        <taxon>Eukaryota</taxon>
        <taxon>Metazoa</taxon>
        <taxon>Spiralia</taxon>
        <taxon>Lophotrochozoa</taxon>
        <taxon>Platyhelminthes</taxon>
        <taxon>Cestoda</taxon>
        <taxon>Eucestoda</taxon>
        <taxon>Cyclophyllidea</taxon>
        <taxon>Hymenolepididae</taxon>
        <taxon>Rodentolepis</taxon>
    </lineage>
</organism>
<feature type="transmembrane region" description="Helical" evidence="2">
    <location>
        <begin position="49"/>
        <end position="70"/>
    </location>
</feature>
<reference evidence="4" key="1">
    <citation type="submission" date="2017-02" db="UniProtKB">
        <authorList>
            <consortium name="WormBaseParasite"/>
        </authorList>
    </citation>
    <scope>IDENTIFICATION</scope>
</reference>
<keyword evidence="1" id="KW-0418">Kinase</keyword>
<protein>
    <submittedName>
        <fullName evidence="4">PIPK domain-containing protein</fullName>
    </submittedName>
</protein>
<dbReference type="GO" id="GO:0046488">
    <property type="term" value="P:phosphatidylinositol metabolic process"/>
    <property type="evidence" value="ECO:0007669"/>
    <property type="project" value="UniProtKB-UniRule"/>
</dbReference>
<dbReference type="AlphaFoldDB" id="A0A0R3U006"/>
<dbReference type="InterPro" id="IPR002498">
    <property type="entry name" value="PInositol-4-P-4/5-kinase_core"/>
</dbReference>
<feature type="domain" description="PIPK" evidence="3">
    <location>
        <begin position="1"/>
        <end position="42"/>
    </location>
</feature>